<name>A0ABR2KK42_9EUKA</name>
<organism evidence="1 2">
    <name type="scientific">Tritrichomonas musculus</name>
    <dbReference type="NCBI Taxonomy" id="1915356"/>
    <lineage>
        <taxon>Eukaryota</taxon>
        <taxon>Metamonada</taxon>
        <taxon>Parabasalia</taxon>
        <taxon>Tritrichomonadida</taxon>
        <taxon>Tritrichomonadidae</taxon>
        <taxon>Tritrichomonas</taxon>
    </lineage>
</organism>
<dbReference type="Proteomes" id="UP001470230">
    <property type="component" value="Unassembled WGS sequence"/>
</dbReference>
<gene>
    <name evidence="1" type="ORF">M9Y10_028715</name>
</gene>
<proteinExistence type="predicted"/>
<protein>
    <submittedName>
        <fullName evidence="1">Uncharacterized protein</fullName>
    </submittedName>
</protein>
<keyword evidence="2" id="KW-1185">Reference proteome</keyword>
<dbReference type="EMBL" id="JAPFFF010000004">
    <property type="protein sequence ID" value="KAK8891505.1"/>
    <property type="molecule type" value="Genomic_DNA"/>
</dbReference>
<evidence type="ECO:0000313" key="1">
    <source>
        <dbReference type="EMBL" id="KAK8891505.1"/>
    </source>
</evidence>
<accession>A0ABR2KK42</accession>
<reference evidence="1 2" key="1">
    <citation type="submission" date="2024-04" db="EMBL/GenBank/DDBJ databases">
        <title>Tritrichomonas musculus Genome.</title>
        <authorList>
            <person name="Alves-Ferreira E."/>
            <person name="Grigg M."/>
            <person name="Lorenzi H."/>
            <person name="Galac M."/>
        </authorList>
    </citation>
    <scope>NUCLEOTIDE SEQUENCE [LARGE SCALE GENOMIC DNA]</scope>
    <source>
        <strain evidence="1 2">EAF2021</strain>
    </source>
</reference>
<evidence type="ECO:0000313" key="2">
    <source>
        <dbReference type="Proteomes" id="UP001470230"/>
    </source>
</evidence>
<sequence length="150" mass="17314">MTTVNVNQLQRFALEKNFFWHGVLMLNENGGHTFFDVRYKKSIPGMSQVLGLFTNDIPPFPLSSTDTLTCIFILENNQGLTTQRHTIVEASLPGSELQRVLEETENRGESVVVQNDTGEWQFQLLEKTWVLRYVMLYVPYSDLKELIKDI</sequence>
<comment type="caution">
    <text evidence="1">The sequence shown here is derived from an EMBL/GenBank/DDBJ whole genome shotgun (WGS) entry which is preliminary data.</text>
</comment>